<dbReference type="PANTHER" id="PTHR33741:SF5">
    <property type="entry name" value="TRANSMEMBRANE PROTEIN DDB_G0269096-RELATED"/>
    <property type="match status" value="1"/>
</dbReference>
<protein>
    <submittedName>
        <fullName evidence="3">HPP-domain-containing protein</fullName>
    </submittedName>
</protein>
<keyword evidence="1" id="KW-0812">Transmembrane</keyword>
<evidence type="ECO:0000256" key="1">
    <source>
        <dbReference type="SAM" id="Phobius"/>
    </source>
</evidence>
<dbReference type="Proteomes" id="UP000807342">
    <property type="component" value="Unassembled WGS sequence"/>
</dbReference>
<dbReference type="PANTHER" id="PTHR33741">
    <property type="entry name" value="TRANSMEMBRANE PROTEIN DDB_G0269096-RELATED"/>
    <property type="match status" value="1"/>
</dbReference>
<dbReference type="InterPro" id="IPR058581">
    <property type="entry name" value="TM_HPP"/>
</dbReference>
<feature type="transmembrane region" description="Helical" evidence="1">
    <location>
        <begin position="59"/>
        <end position="77"/>
    </location>
</feature>
<gene>
    <name evidence="3" type="ORF">P691DRAFT_627393</name>
</gene>
<feature type="transmembrane region" description="Helical" evidence="1">
    <location>
        <begin position="89"/>
        <end position="109"/>
    </location>
</feature>
<feature type="transmembrane region" description="Helical" evidence="1">
    <location>
        <begin position="27"/>
        <end position="47"/>
    </location>
</feature>
<feature type="domain" description="HPP transmembrane region" evidence="2">
    <location>
        <begin position="24"/>
        <end position="188"/>
    </location>
</feature>
<keyword evidence="1" id="KW-0472">Membrane</keyword>
<organism evidence="3 4">
    <name type="scientific">Macrolepiota fuliginosa MF-IS2</name>
    <dbReference type="NCBI Taxonomy" id="1400762"/>
    <lineage>
        <taxon>Eukaryota</taxon>
        <taxon>Fungi</taxon>
        <taxon>Dikarya</taxon>
        <taxon>Basidiomycota</taxon>
        <taxon>Agaricomycotina</taxon>
        <taxon>Agaricomycetes</taxon>
        <taxon>Agaricomycetidae</taxon>
        <taxon>Agaricales</taxon>
        <taxon>Agaricineae</taxon>
        <taxon>Agaricaceae</taxon>
        <taxon>Macrolepiota</taxon>
    </lineage>
</organism>
<name>A0A9P6BXH8_9AGAR</name>
<dbReference type="AlphaFoldDB" id="A0A9P6BXH8"/>
<keyword evidence="4" id="KW-1185">Reference proteome</keyword>
<evidence type="ECO:0000259" key="2">
    <source>
        <dbReference type="Pfam" id="PF04982"/>
    </source>
</evidence>
<accession>A0A9P6BXH8</accession>
<dbReference type="Pfam" id="PF04982">
    <property type="entry name" value="TM_HPP"/>
    <property type="match status" value="1"/>
</dbReference>
<proteinExistence type="predicted"/>
<dbReference type="EMBL" id="MU151520">
    <property type="protein sequence ID" value="KAF9443092.1"/>
    <property type="molecule type" value="Genomic_DNA"/>
</dbReference>
<dbReference type="OrthoDB" id="2016548at2759"/>
<keyword evidence="1" id="KW-1133">Transmembrane helix</keyword>
<sequence length="215" mass="23349">NVLVHLPSWLSRWLGYRSAPPPKNPDYIIWLWSFIGAFCGISAIQAVFEQAQYFVKRKVPTIVASYGASAVLIYGAIEAPLAQPRALFGGHFFGALIGVIITKLFQLLPPERFEELAWLAASLSCATAVVVMQITKTTHPPAGATALLPAVNAEIRDIGWYYLPVILLSSALAFVIALLTNNIQRKYPIYWFTPPVPAPHPAPPPKAGASSGDVT</sequence>
<feature type="non-terminal residue" evidence="3">
    <location>
        <position position="1"/>
    </location>
</feature>
<feature type="non-terminal residue" evidence="3">
    <location>
        <position position="215"/>
    </location>
</feature>
<reference evidence="3" key="1">
    <citation type="submission" date="2020-11" db="EMBL/GenBank/DDBJ databases">
        <authorList>
            <consortium name="DOE Joint Genome Institute"/>
            <person name="Ahrendt S."/>
            <person name="Riley R."/>
            <person name="Andreopoulos W."/>
            <person name="Labutti K."/>
            <person name="Pangilinan J."/>
            <person name="Ruiz-Duenas F.J."/>
            <person name="Barrasa J.M."/>
            <person name="Sanchez-Garcia M."/>
            <person name="Camarero S."/>
            <person name="Miyauchi S."/>
            <person name="Serrano A."/>
            <person name="Linde D."/>
            <person name="Babiker R."/>
            <person name="Drula E."/>
            <person name="Ayuso-Fernandez I."/>
            <person name="Pacheco R."/>
            <person name="Padilla G."/>
            <person name="Ferreira P."/>
            <person name="Barriuso J."/>
            <person name="Kellner H."/>
            <person name="Castanera R."/>
            <person name="Alfaro M."/>
            <person name="Ramirez L."/>
            <person name="Pisabarro A.G."/>
            <person name="Kuo A."/>
            <person name="Tritt A."/>
            <person name="Lipzen A."/>
            <person name="He G."/>
            <person name="Yan M."/>
            <person name="Ng V."/>
            <person name="Cullen D."/>
            <person name="Martin F."/>
            <person name="Rosso M.-N."/>
            <person name="Henrissat B."/>
            <person name="Hibbett D."/>
            <person name="Martinez A.T."/>
            <person name="Grigoriev I.V."/>
        </authorList>
    </citation>
    <scope>NUCLEOTIDE SEQUENCE</scope>
    <source>
        <strain evidence="3">MF-IS2</strain>
    </source>
</reference>
<evidence type="ECO:0000313" key="4">
    <source>
        <dbReference type="Proteomes" id="UP000807342"/>
    </source>
</evidence>
<feature type="transmembrane region" description="Helical" evidence="1">
    <location>
        <begin position="116"/>
        <end position="135"/>
    </location>
</feature>
<feature type="transmembrane region" description="Helical" evidence="1">
    <location>
        <begin position="158"/>
        <end position="179"/>
    </location>
</feature>
<evidence type="ECO:0000313" key="3">
    <source>
        <dbReference type="EMBL" id="KAF9443092.1"/>
    </source>
</evidence>
<comment type="caution">
    <text evidence="3">The sequence shown here is derived from an EMBL/GenBank/DDBJ whole genome shotgun (WGS) entry which is preliminary data.</text>
</comment>
<dbReference type="InterPro" id="IPR007065">
    <property type="entry name" value="HPP"/>
</dbReference>